<feature type="domain" description="YcgL" evidence="2">
    <location>
        <begin position="3"/>
        <end position="87"/>
    </location>
</feature>
<dbReference type="Proteomes" id="UP000319732">
    <property type="component" value="Unassembled WGS sequence"/>
</dbReference>
<comment type="caution">
    <text evidence="3">The sequence shown here is derived from an EMBL/GenBank/DDBJ whole genome shotgun (WGS) entry which is preliminary data.</text>
</comment>
<reference evidence="3 4" key="1">
    <citation type="submission" date="2019-06" db="EMBL/GenBank/DDBJ databases">
        <title>Whole genome sequence for Cellvibrionaceae sp. R142.</title>
        <authorList>
            <person name="Wang G."/>
        </authorList>
    </citation>
    <scope>NUCLEOTIDE SEQUENCE [LARGE SCALE GENOMIC DNA]</scope>
    <source>
        <strain evidence="3 4">R142</strain>
    </source>
</reference>
<proteinExistence type="inferred from homology"/>
<dbReference type="SUPFAM" id="SSF160191">
    <property type="entry name" value="YcgL-like"/>
    <property type="match status" value="1"/>
</dbReference>
<name>A0A545SPN8_9GAMM</name>
<evidence type="ECO:0000259" key="2">
    <source>
        <dbReference type="PROSITE" id="PS51648"/>
    </source>
</evidence>
<keyword evidence="4" id="KW-1185">Reference proteome</keyword>
<evidence type="ECO:0000313" key="3">
    <source>
        <dbReference type="EMBL" id="TQV66939.1"/>
    </source>
</evidence>
<organism evidence="3 4">
    <name type="scientific">Exilibacterium tricleocarpae</name>
    <dbReference type="NCBI Taxonomy" id="2591008"/>
    <lineage>
        <taxon>Bacteria</taxon>
        <taxon>Pseudomonadati</taxon>
        <taxon>Pseudomonadota</taxon>
        <taxon>Gammaproteobacteria</taxon>
        <taxon>Cellvibrionales</taxon>
        <taxon>Cellvibrionaceae</taxon>
        <taxon>Exilibacterium</taxon>
    </lineage>
</organism>
<dbReference type="PROSITE" id="PS51648">
    <property type="entry name" value="YCGL"/>
    <property type="match status" value="1"/>
</dbReference>
<dbReference type="PANTHER" id="PTHR38109">
    <property type="entry name" value="PROTEIN YCGL"/>
    <property type="match status" value="1"/>
</dbReference>
<dbReference type="RefSeq" id="WP_142930001.1">
    <property type="nucleotide sequence ID" value="NZ_ML660114.1"/>
</dbReference>
<gene>
    <name evidence="3" type="ORF">FKG94_26665</name>
</gene>
<dbReference type="AlphaFoldDB" id="A0A545SPN8"/>
<dbReference type="OrthoDB" id="7062382at2"/>
<dbReference type="Pfam" id="PF05166">
    <property type="entry name" value="YcgL"/>
    <property type="match status" value="1"/>
</dbReference>
<dbReference type="HAMAP" id="MF_01866">
    <property type="entry name" value="UPF0745"/>
    <property type="match status" value="1"/>
</dbReference>
<dbReference type="InterPro" id="IPR027354">
    <property type="entry name" value="YcgL_dom"/>
</dbReference>
<sequence>MKMLCDIYKSSVEPDMYLYVRQEDGLTRVPDTLLARFGKPAHAMTIVLQPQRKLARADIAVVLDSLATQGFYLQLSSSREDYMQTINTHNTKLNGRR</sequence>
<protein>
    <recommendedName>
        <fullName evidence="1">YcgL domain-containing protein FKG94_26665</fullName>
    </recommendedName>
</protein>
<dbReference type="InterPro" id="IPR038068">
    <property type="entry name" value="YcgL-like_sf"/>
</dbReference>
<evidence type="ECO:0000256" key="1">
    <source>
        <dbReference type="HAMAP-Rule" id="MF_01866"/>
    </source>
</evidence>
<evidence type="ECO:0000313" key="4">
    <source>
        <dbReference type="Proteomes" id="UP000319732"/>
    </source>
</evidence>
<accession>A0A545SPN8</accession>
<dbReference type="Gene3D" id="3.10.510.20">
    <property type="entry name" value="YcgL domain"/>
    <property type="match status" value="1"/>
</dbReference>
<dbReference type="EMBL" id="VHSG01000038">
    <property type="protein sequence ID" value="TQV66939.1"/>
    <property type="molecule type" value="Genomic_DNA"/>
</dbReference>
<dbReference type="PANTHER" id="PTHR38109:SF1">
    <property type="entry name" value="PROTEIN YCGL"/>
    <property type="match status" value="1"/>
</dbReference>